<dbReference type="Proteomes" id="UP000765509">
    <property type="component" value="Unassembled WGS sequence"/>
</dbReference>
<name>A0A9Q3Q8E6_9BASI</name>
<sequence length="228" mass="27284">MSETNEADNTIWIYWPNSETNEESQDLWINQNFQGLNNEDQRWGLPIIESFKIPIIQTIPFIEFEDLFGNEDITQETPAEAYLSQLPGSNLSKLEFMDILNYDGIKGNLNNDYWNEIFYMDSDIRSSLYWGTIQAQKWVFLQEYQIEGKIIKWRGDCYIIEKELDFDLEDKVLQLIIIIKNHKFCLKEEEWNKLWKEIVSSKIEMKMKKNQDYFKKIILQKIKGPAWP</sequence>
<accession>A0A9Q3Q8E6</accession>
<gene>
    <name evidence="1" type="ORF">O181_129251</name>
</gene>
<dbReference type="EMBL" id="AVOT02134680">
    <property type="protein sequence ID" value="MBW0589536.1"/>
    <property type="molecule type" value="Genomic_DNA"/>
</dbReference>
<protein>
    <submittedName>
        <fullName evidence="1">Uncharacterized protein</fullName>
    </submittedName>
</protein>
<reference evidence="1" key="1">
    <citation type="submission" date="2021-03" db="EMBL/GenBank/DDBJ databases">
        <title>Draft genome sequence of rust myrtle Austropuccinia psidii MF-1, a brazilian biotype.</title>
        <authorList>
            <person name="Quecine M.C."/>
            <person name="Pachon D.M.R."/>
            <person name="Bonatelli M.L."/>
            <person name="Correr F.H."/>
            <person name="Franceschini L.M."/>
            <person name="Leite T.F."/>
            <person name="Margarido G.R.A."/>
            <person name="Almeida C.A."/>
            <person name="Ferrarezi J.A."/>
            <person name="Labate C.A."/>
        </authorList>
    </citation>
    <scope>NUCLEOTIDE SEQUENCE</scope>
    <source>
        <strain evidence="1">MF-1</strain>
    </source>
</reference>
<proteinExistence type="predicted"/>
<evidence type="ECO:0000313" key="1">
    <source>
        <dbReference type="EMBL" id="MBW0589536.1"/>
    </source>
</evidence>
<evidence type="ECO:0000313" key="2">
    <source>
        <dbReference type="Proteomes" id="UP000765509"/>
    </source>
</evidence>
<keyword evidence="2" id="KW-1185">Reference proteome</keyword>
<organism evidence="1 2">
    <name type="scientific">Austropuccinia psidii MF-1</name>
    <dbReference type="NCBI Taxonomy" id="1389203"/>
    <lineage>
        <taxon>Eukaryota</taxon>
        <taxon>Fungi</taxon>
        <taxon>Dikarya</taxon>
        <taxon>Basidiomycota</taxon>
        <taxon>Pucciniomycotina</taxon>
        <taxon>Pucciniomycetes</taxon>
        <taxon>Pucciniales</taxon>
        <taxon>Sphaerophragmiaceae</taxon>
        <taxon>Austropuccinia</taxon>
    </lineage>
</organism>
<dbReference type="AlphaFoldDB" id="A0A9Q3Q8E6"/>
<comment type="caution">
    <text evidence="1">The sequence shown here is derived from an EMBL/GenBank/DDBJ whole genome shotgun (WGS) entry which is preliminary data.</text>
</comment>